<dbReference type="NCBIfam" id="TIGR01313">
    <property type="entry name" value="therm_gnt_kin"/>
    <property type="match status" value="1"/>
</dbReference>
<comment type="catalytic activity">
    <reaction evidence="8 9">
        <text>D-gluconate + ATP = 6-phospho-D-gluconate + ADP + H(+)</text>
        <dbReference type="Rhea" id="RHEA:19433"/>
        <dbReference type="ChEBI" id="CHEBI:15378"/>
        <dbReference type="ChEBI" id="CHEBI:18391"/>
        <dbReference type="ChEBI" id="CHEBI:30616"/>
        <dbReference type="ChEBI" id="CHEBI:58759"/>
        <dbReference type="ChEBI" id="CHEBI:456216"/>
        <dbReference type="EC" id="2.7.1.12"/>
    </reaction>
</comment>
<protein>
    <recommendedName>
        <fullName evidence="3 9">Gluconokinase</fullName>
        <ecNumber evidence="3 9">2.7.1.12</ecNumber>
    </recommendedName>
</protein>
<keyword evidence="4 9" id="KW-0808">Transferase</keyword>
<evidence type="ECO:0000256" key="6">
    <source>
        <dbReference type="ARBA" id="ARBA00022777"/>
    </source>
</evidence>
<evidence type="ECO:0000313" key="11">
    <source>
        <dbReference type="Proteomes" id="UP000766570"/>
    </source>
</evidence>
<evidence type="ECO:0000256" key="5">
    <source>
        <dbReference type="ARBA" id="ARBA00022741"/>
    </source>
</evidence>
<dbReference type="Proteomes" id="UP000766570">
    <property type="component" value="Unassembled WGS sequence"/>
</dbReference>
<dbReference type="EC" id="2.7.1.12" evidence="3 9"/>
<organism evidence="10 11">
    <name type="scientific">Paeniglutamicibacter psychrophenolicus</name>
    <dbReference type="NCBI Taxonomy" id="257454"/>
    <lineage>
        <taxon>Bacteria</taxon>
        <taxon>Bacillati</taxon>
        <taxon>Actinomycetota</taxon>
        <taxon>Actinomycetes</taxon>
        <taxon>Micrococcales</taxon>
        <taxon>Micrococcaceae</taxon>
        <taxon>Paeniglutamicibacter</taxon>
    </lineage>
</organism>
<keyword evidence="5 9" id="KW-0547">Nucleotide-binding</keyword>
<dbReference type="EMBL" id="JAGIOE010000001">
    <property type="protein sequence ID" value="MBP2375559.1"/>
    <property type="molecule type" value="Genomic_DNA"/>
</dbReference>
<gene>
    <name evidence="10" type="ORF">JOF46_003471</name>
</gene>
<proteinExistence type="inferred from homology"/>
<comment type="pathway">
    <text evidence="1">Carbohydrate acid metabolism.</text>
</comment>
<accession>A0ABS4WH71</accession>
<evidence type="ECO:0000256" key="2">
    <source>
        <dbReference type="ARBA" id="ARBA00008420"/>
    </source>
</evidence>
<reference evidence="10 11" key="1">
    <citation type="submission" date="2021-03" db="EMBL/GenBank/DDBJ databases">
        <title>Sequencing the genomes of 1000 actinobacteria strains.</title>
        <authorList>
            <person name="Klenk H.-P."/>
        </authorList>
    </citation>
    <scope>NUCLEOTIDE SEQUENCE [LARGE SCALE GENOMIC DNA]</scope>
    <source>
        <strain evidence="10 11">DSM 15454</strain>
    </source>
</reference>
<keyword evidence="6 9" id="KW-0418">Kinase</keyword>
<evidence type="ECO:0000313" key="10">
    <source>
        <dbReference type="EMBL" id="MBP2375559.1"/>
    </source>
</evidence>
<dbReference type="InterPro" id="IPR027417">
    <property type="entry name" value="P-loop_NTPase"/>
</dbReference>
<comment type="caution">
    <text evidence="10">The sequence shown here is derived from an EMBL/GenBank/DDBJ whole genome shotgun (WGS) entry which is preliminary data.</text>
</comment>
<dbReference type="Pfam" id="PF13671">
    <property type="entry name" value="AAA_33"/>
    <property type="match status" value="1"/>
</dbReference>
<evidence type="ECO:0000256" key="3">
    <source>
        <dbReference type="ARBA" id="ARBA00012054"/>
    </source>
</evidence>
<dbReference type="Gene3D" id="3.40.50.300">
    <property type="entry name" value="P-loop containing nucleotide triphosphate hydrolases"/>
    <property type="match status" value="1"/>
</dbReference>
<keyword evidence="7 9" id="KW-0067">ATP-binding</keyword>
<dbReference type="InterPro" id="IPR006001">
    <property type="entry name" value="Therm_gnt_kin"/>
</dbReference>
<evidence type="ECO:0000256" key="4">
    <source>
        <dbReference type="ARBA" id="ARBA00022679"/>
    </source>
</evidence>
<name>A0ABS4WH71_9MICC</name>
<dbReference type="PANTHER" id="PTHR43442:SF3">
    <property type="entry name" value="GLUCONOKINASE-RELATED"/>
    <property type="match status" value="1"/>
</dbReference>
<comment type="similarity">
    <text evidence="2 9">Belongs to the gluconokinase GntK/GntV family.</text>
</comment>
<dbReference type="PANTHER" id="PTHR43442">
    <property type="entry name" value="GLUCONOKINASE-RELATED"/>
    <property type="match status" value="1"/>
</dbReference>
<evidence type="ECO:0000256" key="9">
    <source>
        <dbReference type="RuleBase" id="RU363066"/>
    </source>
</evidence>
<evidence type="ECO:0000256" key="8">
    <source>
        <dbReference type="ARBA" id="ARBA00048090"/>
    </source>
</evidence>
<dbReference type="GO" id="GO:0016301">
    <property type="term" value="F:kinase activity"/>
    <property type="evidence" value="ECO:0007669"/>
    <property type="project" value="UniProtKB-KW"/>
</dbReference>
<sequence>MGGTGATVGNDPRVLVLMGVSGCGKTTVAALLAGRFGWEFEEGDSLHPQSNVEKMHAGHPLTDEDRWPWLAKVADWIEAELDAGKHGVVTCSALKRSYREVLNRRGTGVVFVYLAGTPEQIGARLAARQGHFMPASLLASQFADLEEPGEDEPAIRVDIGEAPRHIVQAIVDDLGLGSPTPLDRT</sequence>
<dbReference type="SUPFAM" id="SSF52540">
    <property type="entry name" value="P-loop containing nucleoside triphosphate hydrolases"/>
    <property type="match status" value="1"/>
</dbReference>
<evidence type="ECO:0000256" key="1">
    <source>
        <dbReference type="ARBA" id="ARBA00004761"/>
    </source>
</evidence>
<keyword evidence="11" id="KW-1185">Reference proteome</keyword>
<dbReference type="CDD" id="cd02021">
    <property type="entry name" value="GntK"/>
    <property type="match status" value="1"/>
</dbReference>
<evidence type="ECO:0000256" key="7">
    <source>
        <dbReference type="ARBA" id="ARBA00022840"/>
    </source>
</evidence>